<dbReference type="Pfam" id="PF25937">
    <property type="entry name" value="DUF7980"/>
    <property type="match status" value="1"/>
</dbReference>
<evidence type="ECO:0000256" key="1">
    <source>
        <dbReference type="SAM" id="Phobius"/>
    </source>
</evidence>
<evidence type="ECO:0000313" key="2">
    <source>
        <dbReference type="EMBL" id="USF89088.1"/>
    </source>
</evidence>
<keyword evidence="1" id="KW-0472">Membrane</keyword>
<proteinExistence type="predicted"/>
<keyword evidence="1" id="KW-1133">Transmembrane helix</keyword>
<organism evidence="2 3">
    <name type="scientific">Candidatus Endoriftia persephonae</name>
    <dbReference type="NCBI Taxonomy" id="393765"/>
    <lineage>
        <taxon>Bacteria</taxon>
        <taxon>Pseudomonadati</taxon>
        <taxon>Pseudomonadota</taxon>
        <taxon>Gammaproteobacteria</taxon>
        <taxon>Chromatiales</taxon>
        <taxon>Sedimenticolaceae</taxon>
        <taxon>Candidatus Endoriftia</taxon>
    </lineage>
</organism>
<keyword evidence="3" id="KW-1185">Reference proteome</keyword>
<dbReference type="AlphaFoldDB" id="A0A9J7A395"/>
<feature type="transmembrane region" description="Helical" evidence="1">
    <location>
        <begin position="7"/>
        <end position="25"/>
    </location>
</feature>
<dbReference type="EMBL" id="CP090569">
    <property type="protein sequence ID" value="USF89088.1"/>
    <property type="molecule type" value="Genomic_DNA"/>
</dbReference>
<evidence type="ECO:0000313" key="3">
    <source>
        <dbReference type="Proteomes" id="UP001056649"/>
    </source>
</evidence>
<feature type="transmembrane region" description="Helical" evidence="1">
    <location>
        <begin position="90"/>
        <end position="110"/>
    </location>
</feature>
<keyword evidence="1" id="KW-0812">Transmembrane</keyword>
<sequence length="117" mass="13408">MVMKQHLKNSILVTIGFILSPLSWWNDLVVNVPLGYAFAWPFSLINEQLFLPAFILGYWLTNLLGFLLLHWGSEGLLYQSRSTISIRRSLVVSVIYSVIVMLMVLFGWIASPTEYLD</sequence>
<dbReference type="InterPro" id="IPR058286">
    <property type="entry name" value="DUF7980"/>
</dbReference>
<gene>
    <name evidence="2" type="ORF">L0Y14_07625</name>
</gene>
<name>A0A9J7A395_9GAMM</name>
<dbReference type="KEGG" id="eps:L0Y14_07625"/>
<protein>
    <submittedName>
        <fullName evidence="2">Uncharacterized protein</fullName>
    </submittedName>
</protein>
<dbReference type="RefSeq" id="WP_138921925.1">
    <property type="nucleotide sequence ID" value="NZ_CP090569.1"/>
</dbReference>
<accession>A0A9J7A395</accession>
<reference evidence="2" key="1">
    <citation type="journal article" date="2022" name="Mol. Ecol. Resour.">
        <title>The complete and closed genome of the facultative generalist Candidatus Endoriftia persephone from deep-sea hydrothermal vents.</title>
        <authorList>
            <person name="de Oliveira A.L."/>
            <person name="Srivastava A."/>
            <person name="Espada-Hinojosa S."/>
            <person name="Bright M."/>
        </authorList>
    </citation>
    <scope>NUCLEOTIDE SEQUENCE</scope>
    <source>
        <strain evidence="2">Tica-EPR-9o50.N</strain>
    </source>
</reference>
<feature type="transmembrane region" description="Helical" evidence="1">
    <location>
        <begin position="49"/>
        <end position="69"/>
    </location>
</feature>
<dbReference type="Proteomes" id="UP001056649">
    <property type="component" value="Chromosome"/>
</dbReference>